<evidence type="ECO:0000256" key="3">
    <source>
        <dbReference type="SAM" id="SignalP"/>
    </source>
</evidence>
<dbReference type="STRING" id="31958.SD37_18660"/>
<dbReference type="eggNOG" id="COG3209">
    <property type="taxonomic scope" value="Bacteria"/>
</dbReference>
<feature type="region of interest" description="Disordered" evidence="1">
    <location>
        <begin position="328"/>
        <end position="367"/>
    </location>
</feature>
<feature type="transmembrane region" description="Helical" evidence="2">
    <location>
        <begin position="518"/>
        <end position="536"/>
    </location>
</feature>
<feature type="transmembrane region" description="Helical" evidence="2">
    <location>
        <begin position="612"/>
        <end position="630"/>
    </location>
</feature>
<protein>
    <submittedName>
        <fullName evidence="4">Uncharacterized protein</fullName>
    </submittedName>
</protein>
<proteinExistence type="predicted"/>
<feature type="transmembrane region" description="Helical" evidence="2">
    <location>
        <begin position="456"/>
        <end position="475"/>
    </location>
</feature>
<dbReference type="EMBL" id="CP016174">
    <property type="protein sequence ID" value="ANN17470.1"/>
    <property type="molecule type" value="Genomic_DNA"/>
</dbReference>
<feature type="compositionally biased region" description="Low complexity" evidence="1">
    <location>
        <begin position="328"/>
        <end position="342"/>
    </location>
</feature>
<dbReference type="AlphaFoldDB" id="A0A193BZ76"/>
<evidence type="ECO:0000256" key="1">
    <source>
        <dbReference type="SAM" id="MobiDB-lite"/>
    </source>
</evidence>
<feature type="transmembrane region" description="Helical" evidence="2">
    <location>
        <begin position="424"/>
        <end position="444"/>
    </location>
</feature>
<reference evidence="4 5" key="1">
    <citation type="journal article" date="2015" name="Genome Announc.">
        <title>Draft Genome Sequence of Norvancomycin-Producing Strain Amycolatopsis orientalis CPCC200066.</title>
        <authorList>
            <person name="Lei X."/>
            <person name="Yuan F."/>
            <person name="Shi Y."/>
            <person name="Li X."/>
            <person name="Wang L."/>
            <person name="Hong B."/>
        </authorList>
    </citation>
    <scope>NUCLEOTIDE SEQUENCE [LARGE SCALE GENOMIC DNA]</scope>
    <source>
        <strain evidence="4 5">B-37</strain>
    </source>
</reference>
<sequence>MKRALVLLVAGLGVFLTLAAAPPSAVDDNFVFSSGQAVNGWFTVDVLANDTPRGTAVRAVELVSGPTDGVVEPTTRPVGFRWRRGSSLTARWSYRIVDTAGNRSATAAVSVGVRLGPHPRDDGYQATSGVLLKVPAPGVLTGDTHPAGEPMTAEAKAGNGFTARGGRVVLRPDGSFDYAPPSGFTGTDSFGYRAVDPQNDAAEATVSIVVLPKTDTITPQPTPSPGGDRPSGKPEVTVHLHGYPAACRSGLISIGGRRLETWLDEARQGRGGAAGWEFIDLHAFIPSGLPGGLRAVEFRCAGTTYPAGTMRLPAAPGLTTFELTWKAAPAPTTSTRPATETADPPSPLPKPPRPPPPGLPDIPTPSEVPTDLRSLAVSVAESAAIIAIVLLLETAFPADRVNKIIELLRTRAVRRRLNAGIPRVPGWVRTLGYAALGGTLLVWADPEIGPGTDWGVVLLKAAVGAMSLLLVVAAYEKPKDLLLTASRGRGYVRAIWFGFLVAAVMATLSRVLGSPVPYVYGLVVTFVALGSVPKTAAVQGRATLGGGIAVLVTAIGLWVVFAPVVAAGREAELKSPAYEGAFAICVVLAAGVQVVVFGLLPIKPLDGYALKAWSKAAWWALYAPAVFVYVHVVLHSVHPAVDEKPAGEKILVASALFVSAGVASFLLRQRDDADDPGDDERGEHEQRGHHVHQAEAEGVREQ</sequence>
<feature type="transmembrane region" description="Helical" evidence="2">
    <location>
        <begin position="580"/>
        <end position="600"/>
    </location>
</feature>
<keyword evidence="3" id="KW-0732">Signal</keyword>
<dbReference type="NCBIfam" id="NF041501">
    <property type="entry name" value="cola_mem"/>
    <property type="match status" value="1"/>
</dbReference>
<keyword evidence="2" id="KW-1133">Transmembrane helix</keyword>
<keyword evidence="5" id="KW-1185">Reference proteome</keyword>
<dbReference type="Gene3D" id="2.60.40.3440">
    <property type="match status" value="1"/>
</dbReference>
<feature type="transmembrane region" description="Helical" evidence="2">
    <location>
        <begin position="650"/>
        <end position="667"/>
    </location>
</feature>
<feature type="transmembrane region" description="Helical" evidence="2">
    <location>
        <begin position="375"/>
        <end position="396"/>
    </location>
</feature>
<feature type="signal peptide" evidence="3">
    <location>
        <begin position="1"/>
        <end position="19"/>
    </location>
</feature>
<evidence type="ECO:0000313" key="4">
    <source>
        <dbReference type="EMBL" id="ANN17470.1"/>
    </source>
</evidence>
<dbReference type="Proteomes" id="UP000093695">
    <property type="component" value="Chromosome"/>
</dbReference>
<dbReference type="KEGG" id="aori:SD37_18660"/>
<evidence type="ECO:0000256" key="2">
    <source>
        <dbReference type="SAM" id="Phobius"/>
    </source>
</evidence>
<feature type="transmembrane region" description="Helical" evidence="2">
    <location>
        <begin position="495"/>
        <end position="512"/>
    </location>
</feature>
<feature type="compositionally biased region" description="Basic and acidic residues" evidence="1">
    <location>
        <begin position="679"/>
        <end position="702"/>
    </location>
</feature>
<evidence type="ECO:0000313" key="5">
    <source>
        <dbReference type="Proteomes" id="UP000093695"/>
    </source>
</evidence>
<keyword evidence="2" id="KW-0812">Transmembrane</keyword>
<organism evidence="4 5">
    <name type="scientific">Amycolatopsis orientalis</name>
    <name type="common">Nocardia orientalis</name>
    <dbReference type="NCBI Taxonomy" id="31958"/>
    <lineage>
        <taxon>Bacteria</taxon>
        <taxon>Bacillati</taxon>
        <taxon>Actinomycetota</taxon>
        <taxon>Actinomycetes</taxon>
        <taxon>Pseudonocardiales</taxon>
        <taxon>Pseudonocardiaceae</taxon>
        <taxon>Amycolatopsis</taxon>
    </lineage>
</organism>
<feature type="chain" id="PRO_5038596097" evidence="3">
    <location>
        <begin position="20"/>
        <end position="702"/>
    </location>
</feature>
<feature type="transmembrane region" description="Helical" evidence="2">
    <location>
        <begin position="548"/>
        <end position="568"/>
    </location>
</feature>
<feature type="region of interest" description="Disordered" evidence="1">
    <location>
        <begin position="670"/>
        <end position="702"/>
    </location>
</feature>
<feature type="compositionally biased region" description="Pro residues" evidence="1">
    <location>
        <begin position="344"/>
        <end position="363"/>
    </location>
</feature>
<dbReference type="Pfam" id="PF17963">
    <property type="entry name" value="Big_9"/>
    <property type="match status" value="1"/>
</dbReference>
<keyword evidence="2" id="KW-0472">Membrane</keyword>
<dbReference type="InterPro" id="IPR048104">
    <property type="entry name" value="Cola_memb_dom"/>
</dbReference>
<accession>A0A193BZ76</accession>
<name>A0A193BZ76_AMYOR</name>
<gene>
    <name evidence="4" type="ORF">SD37_18660</name>
</gene>